<feature type="non-terminal residue" evidence="3">
    <location>
        <position position="109"/>
    </location>
</feature>
<evidence type="ECO:0000313" key="4">
    <source>
        <dbReference type="Proteomes" id="UP000728032"/>
    </source>
</evidence>
<dbReference type="EMBL" id="OC945563">
    <property type="protein sequence ID" value="CAD7663078.1"/>
    <property type="molecule type" value="Genomic_DNA"/>
</dbReference>
<dbReference type="EMBL" id="OC945543">
    <property type="protein sequence ID" value="CAD7663074.1"/>
    <property type="molecule type" value="Genomic_DNA"/>
</dbReference>
<feature type="compositionally biased region" description="Pro residues" evidence="1">
    <location>
        <begin position="97"/>
        <end position="109"/>
    </location>
</feature>
<reference evidence="3" key="1">
    <citation type="submission" date="2020-11" db="EMBL/GenBank/DDBJ databases">
        <authorList>
            <person name="Tran Van P."/>
        </authorList>
    </citation>
    <scope>NUCLEOTIDE SEQUENCE</scope>
</reference>
<sequence length="109" mass="12224">MAVVFDEVIVNELSSEGFELKPRFASSVRIQVIDESDNLLVRCKANHTSDTNSLCDIEIFKDSDTALFGANGYCITDNGKTFVLVFSRHHQQQQQRPQPPQTSPPEPDL</sequence>
<evidence type="ECO:0000313" key="2">
    <source>
        <dbReference type="EMBL" id="CAD7663074.1"/>
    </source>
</evidence>
<organism evidence="3">
    <name type="scientific">Oppiella nova</name>
    <dbReference type="NCBI Taxonomy" id="334625"/>
    <lineage>
        <taxon>Eukaryota</taxon>
        <taxon>Metazoa</taxon>
        <taxon>Ecdysozoa</taxon>
        <taxon>Arthropoda</taxon>
        <taxon>Chelicerata</taxon>
        <taxon>Arachnida</taxon>
        <taxon>Acari</taxon>
        <taxon>Acariformes</taxon>
        <taxon>Sarcoptiformes</taxon>
        <taxon>Oribatida</taxon>
        <taxon>Brachypylina</taxon>
        <taxon>Oppioidea</taxon>
        <taxon>Oppiidae</taxon>
        <taxon>Oppiella</taxon>
    </lineage>
</organism>
<feature type="region of interest" description="Disordered" evidence="1">
    <location>
        <begin position="88"/>
        <end position="109"/>
    </location>
</feature>
<name>A0A7R9MMP2_9ACAR</name>
<gene>
    <name evidence="2" type="ORF">ONB1V03_LOCUS19634</name>
    <name evidence="3" type="ORF">ONB1V03_LOCUS19638</name>
</gene>
<dbReference type="AlphaFoldDB" id="A0A7R9MMP2"/>
<evidence type="ECO:0000256" key="1">
    <source>
        <dbReference type="SAM" id="MobiDB-lite"/>
    </source>
</evidence>
<dbReference type="EMBL" id="CAJPVJ010030718">
    <property type="protein sequence ID" value="CAG2180211.1"/>
    <property type="molecule type" value="Genomic_DNA"/>
</dbReference>
<dbReference type="EMBL" id="CAJPVJ010030738">
    <property type="protein sequence ID" value="CAG2180215.1"/>
    <property type="molecule type" value="Genomic_DNA"/>
</dbReference>
<keyword evidence="4" id="KW-1185">Reference proteome</keyword>
<accession>A0A7R9MMP2</accession>
<proteinExistence type="predicted"/>
<evidence type="ECO:0000313" key="3">
    <source>
        <dbReference type="EMBL" id="CAD7663078.1"/>
    </source>
</evidence>
<dbReference type="Proteomes" id="UP000728032">
    <property type="component" value="Unassembled WGS sequence"/>
</dbReference>
<protein>
    <submittedName>
        <fullName evidence="3">Uncharacterized protein</fullName>
    </submittedName>
</protein>